<evidence type="ECO:0000313" key="2">
    <source>
        <dbReference type="EMBL" id="MEQ2260281.1"/>
    </source>
</evidence>
<dbReference type="EMBL" id="JAHRIM010010372">
    <property type="protein sequence ID" value="MEQ2260281.1"/>
    <property type="molecule type" value="Genomic_DNA"/>
</dbReference>
<accession>A0ABV0VST3</accession>
<name>A0ABV0VST3_9TELE</name>
<dbReference type="Proteomes" id="UP001444071">
    <property type="component" value="Unassembled WGS sequence"/>
</dbReference>
<feature type="domain" description="Synaptonemal complex protein 2 armadillo-repeat-like" evidence="1">
    <location>
        <begin position="8"/>
        <end position="100"/>
    </location>
</feature>
<evidence type="ECO:0000313" key="3">
    <source>
        <dbReference type="Proteomes" id="UP001444071"/>
    </source>
</evidence>
<dbReference type="PANTHER" id="PTHR15607">
    <property type="entry name" value="SYNAPTONEMAL COMPLEX PROTEIN-RELATED"/>
    <property type="match status" value="1"/>
</dbReference>
<comment type="caution">
    <text evidence="2">The sequence shown here is derived from an EMBL/GenBank/DDBJ whole genome shotgun (WGS) entry which is preliminary data.</text>
</comment>
<dbReference type="InterPro" id="IPR041322">
    <property type="entry name" value="SYCP2_ARLD"/>
</dbReference>
<evidence type="ECO:0000259" key="1">
    <source>
        <dbReference type="Pfam" id="PF18581"/>
    </source>
</evidence>
<gene>
    <name evidence="2" type="ORF">XENORESO_011627</name>
</gene>
<dbReference type="PANTHER" id="PTHR15607:SF12">
    <property type="entry name" value="SYNAPTONEMAL COMPLEX PROTEIN 2"/>
    <property type="match status" value="1"/>
</dbReference>
<proteinExistence type="predicted"/>
<keyword evidence="3" id="KW-1185">Reference proteome</keyword>
<dbReference type="InterPro" id="IPR024835">
    <property type="entry name" value="SYCP2-like"/>
</dbReference>
<organism evidence="2 3">
    <name type="scientific">Xenotaenia resolanae</name>
    <dbReference type="NCBI Taxonomy" id="208358"/>
    <lineage>
        <taxon>Eukaryota</taxon>
        <taxon>Metazoa</taxon>
        <taxon>Chordata</taxon>
        <taxon>Craniata</taxon>
        <taxon>Vertebrata</taxon>
        <taxon>Euteleostomi</taxon>
        <taxon>Actinopterygii</taxon>
        <taxon>Neopterygii</taxon>
        <taxon>Teleostei</taxon>
        <taxon>Neoteleostei</taxon>
        <taxon>Acanthomorphata</taxon>
        <taxon>Ovalentaria</taxon>
        <taxon>Atherinomorphae</taxon>
        <taxon>Cyprinodontiformes</taxon>
        <taxon>Goodeidae</taxon>
        <taxon>Xenotaenia</taxon>
    </lineage>
</organism>
<sequence length="103" mass="11105">MAPSPSPQLENIISAVLKSGDVQLLDAFLEMNTCKDISIKCSQQFLNKLDKLVTQSLDQTEITTANLGLASLYKCGKNLKLPSGQGLSGLISQGLIKKISIFH</sequence>
<protein>
    <recommendedName>
        <fullName evidence="1">Synaptonemal complex protein 2 armadillo-repeat-like domain-containing protein</fullName>
    </recommendedName>
</protein>
<reference evidence="2 3" key="1">
    <citation type="submission" date="2021-06" db="EMBL/GenBank/DDBJ databases">
        <authorList>
            <person name="Palmer J.M."/>
        </authorList>
    </citation>
    <scope>NUCLEOTIDE SEQUENCE [LARGE SCALE GENOMIC DNA]</scope>
    <source>
        <strain evidence="2 3">XR_2019</strain>
        <tissue evidence="2">Muscle</tissue>
    </source>
</reference>
<dbReference type="Pfam" id="PF18581">
    <property type="entry name" value="SYCP2_ARLD"/>
    <property type="match status" value="1"/>
</dbReference>